<name>A0ACD3BBT9_9AGAR</name>
<organism evidence="1 2">
    <name type="scientific">Pluteus cervinus</name>
    <dbReference type="NCBI Taxonomy" id="181527"/>
    <lineage>
        <taxon>Eukaryota</taxon>
        <taxon>Fungi</taxon>
        <taxon>Dikarya</taxon>
        <taxon>Basidiomycota</taxon>
        <taxon>Agaricomycotina</taxon>
        <taxon>Agaricomycetes</taxon>
        <taxon>Agaricomycetidae</taxon>
        <taxon>Agaricales</taxon>
        <taxon>Pluteineae</taxon>
        <taxon>Pluteaceae</taxon>
        <taxon>Pluteus</taxon>
    </lineage>
</organism>
<dbReference type="Proteomes" id="UP000308600">
    <property type="component" value="Unassembled WGS sequence"/>
</dbReference>
<reference evidence="1 2" key="1">
    <citation type="journal article" date="2019" name="Nat. Ecol. Evol.">
        <title>Megaphylogeny resolves global patterns of mushroom evolution.</title>
        <authorList>
            <person name="Varga T."/>
            <person name="Krizsan K."/>
            <person name="Foldi C."/>
            <person name="Dima B."/>
            <person name="Sanchez-Garcia M."/>
            <person name="Sanchez-Ramirez S."/>
            <person name="Szollosi G.J."/>
            <person name="Szarkandi J.G."/>
            <person name="Papp V."/>
            <person name="Albert L."/>
            <person name="Andreopoulos W."/>
            <person name="Angelini C."/>
            <person name="Antonin V."/>
            <person name="Barry K.W."/>
            <person name="Bougher N.L."/>
            <person name="Buchanan P."/>
            <person name="Buyck B."/>
            <person name="Bense V."/>
            <person name="Catcheside P."/>
            <person name="Chovatia M."/>
            <person name="Cooper J."/>
            <person name="Damon W."/>
            <person name="Desjardin D."/>
            <person name="Finy P."/>
            <person name="Geml J."/>
            <person name="Haridas S."/>
            <person name="Hughes K."/>
            <person name="Justo A."/>
            <person name="Karasinski D."/>
            <person name="Kautmanova I."/>
            <person name="Kiss B."/>
            <person name="Kocsube S."/>
            <person name="Kotiranta H."/>
            <person name="LaButti K.M."/>
            <person name="Lechner B.E."/>
            <person name="Liimatainen K."/>
            <person name="Lipzen A."/>
            <person name="Lukacs Z."/>
            <person name="Mihaltcheva S."/>
            <person name="Morgado L.N."/>
            <person name="Niskanen T."/>
            <person name="Noordeloos M.E."/>
            <person name="Ohm R.A."/>
            <person name="Ortiz-Santana B."/>
            <person name="Ovrebo C."/>
            <person name="Racz N."/>
            <person name="Riley R."/>
            <person name="Savchenko A."/>
            <person name="Shiryaev A."/>
            <person name="Soop K."/>
            <person name="Spirin V."/>
            <person name="Szebenyi C."/>
            <person name="Tomsovsky M."/>
            <person name="Tulloss R.E."/>
            <person name="Uehling J."/>
            <person name="Grigoriev I.V."/>
            <person name="Vagvolgyi C."/>
            <person name="Papp T."/>
            <person name="Martin F.M."/>
            <person name="Miettinen O."/>
            <person name="Hibbett D.S."/>
            <person name="Nagy L.G."/>
        </authorList>
    </citation>
    <scope>NUCLEOTIDE SEQUENCE [LARGE SCALE GENOMIC DNA]</scope>
    <source>
        <strain evidence="1 2">NL-1719</strain>
    </source>
</reference>
<sequence length="423" mass="48030">MPLSHNAQRRDHLQQLFFWTVCSRAVPLVLLAHASGLALFDDSPHLDSPSKTRPPSPLLRWDTFHYLHIAKHGYVYEHEWAFFPGVPFVMRLLAQPLQYLTHLESSQNFLLSGALLAMSCDTTWTLYDLTYHHLKSLHLAYIASLLSLLPSSPTTLHLAPYAEPYFTYLAYKGLLYCAQKRWVFAALCFFFAGFFRSNSVLLSGFLLWGVLLEPALLKRAVRSQLSLSSLIRATVLISLVISPVLYHNYSAYLAFCVRSPSPASWCSNTIPSIYTHVQSTYWGSGLFNYWTIQQLPNFIMAAPPLILLFAFILWHLPRALFRLLIESSSLKDSLQHRESGLIPLFTSISLIPHSIHALVFCSVLLFSAHTQIILRLAASMPLTYWAGAWLLVQHPKYASLWIGWSVLWSVISVVLWAIFLPPA</sequence>
<proteinExistence type="predicted"/>
<dbReference type="EMBL" id="ML208263">
    <property type="protein sequence ID" value="TFK75315.1"/>
    <property type="molecule type" value="Genomic_DNA"/>
</dbReference>
<gene>
    <name evidence="1" type="ORF">BDN72DRAFT_810844</name>
</gene>
<evidence type="ECO:0000313" key="1">
    <source>
        <dbReference type="EMBL" id="TFK75315.1"/>
    </source>
</evidence>
<accession>A0ACD3BBT9</accession>
<protein>
    <submittedName>
        <fullName evidence="1">Uncharacterized protein</fullName>
    </submittedName>
</protein>
<keyword evidence="2" id="KW-1185">Reference proteome</keyword>
<evidence type="ECO:0000313" key="2">
    <source>
        <dbReference type="Proteomes" id="UP000308600"/>
    </source>
</evidence>